<dbReference type="AlphaFoldDB" id="D4YZ23"/>
<protein>
    <submittedName>
        <fullName evidence="2">Uncharacterized protein</fullName>
    </submittedName>
</protein>
<sequence>MGAIKNNDCRTNDMRHTVQGVALMVAVGAQMLTFYSVLFA</sequence>
<evidence type="ECO:0000313" key="2">
    <source>
        <dbReference type="EMBL" id="BAI95605.1"/>
    </source>
</evidence>
<keyword evidence="1" id="KW-0472">Membrane</keyword>
<organism evidence="2 3">
    <name type="scientific">Sphingobium indicum (strain DSM 16413 / CCM 7287 / MTCC 6362 / UT26 / NBRC 101211 / UT26S)</name>
    <name type="common">Sphingobium japonicum</name>
    <dbReference type="NCBI Taxonomy" id="452662"/>
    <lineage>
        <taxon>Bacteria</taxon>
        <taxon>Pseudomonadati</taxon>
        <taxon>Pseudomonadota</taxon>
        <taxon>Alphaproteobacteria</taxon>
        <taxon>Sphingomonadales</taxon>
        <taxon>Sphingomonadaceae</taxon>
        <taxon>Sphingobium</taxon>
    </lineage>
</organism>
<dbReference type="KEGG" id="sjp:SJA_C1-07710"/>
<dbReference type="HOGENOM" id="CLU_3296676_0_0_5"/>
<dbReference type="Proteomes" id="UP000007753">
    <property type="component" value="Chromosome 1"/>
</dbReference>
<name>D4YZ23_SPHIU</name>
<accession>D4YZ23</accession>
<evidence type="ECO:0000313" key="3">
    <source>
        <dbReference type="Proteomes" id="UP000007753"/>
    </source>
</evidence>
<keyword evidence="1" id="KW-0812">Transmembrane</keyword>
<proteinExistence type="predicted"/>
<keyword evidence="1" id="KW-1133">Transmembrane helix</keyword>
<reference evidence="2 3" key="1">
    <citation type="journal article" date="2010" name="J. Bacteriol.">
        <title>Complete genome sequence of the representative gamma-hexachlorocyclohexane-degrading bacterium Sphingobium japonicum UT26.</title>
        <authorList>
            <person name="Nagata Y."/>
            <person name="Ohtsubo Y."/>
            <person name="Endo R."/>
            <person name="Ichikawa N."/>
            <person name="Ankai A."/>
            <person name="Oguchi A."/>
            <person name="Fukui S."/>
            <person name="Fujita N."/>
            <person name="Tsuda M."/>
        </authorList>
    </citation>
    <scope>NUCLEOTIDE SEQUENCE [LARGE SCALE GENOMIC DNA]</scope>
    <source>
        <strain evidence="3">DSM 16413 / CCM 7287 / MTCC 6362 / UT26 / NBRC 101211 / UT26S</strain>
    </source>
</reference>
<dbReference type="EMBL" id="AP010803">
    <property type="protein sequence ID" value="BAI95605.1"/>
    <property type="molecule type" value="Genomic_DNA"/>
</dbReference>
<feature type="transmembrane region" description="Helical" evidence="1">
    <location>
        <begin position="21"/>
        <end position="39"/>
    </location>
</feature>
<evidence type="ECO:0000256" key="1">
    <source>
        <dbReference type="SAM" id="Phobius"/>
    </source>
</evidence>
<gene>
    <name evidence="2" type="ordered locus">SJA_C1-07710</name>
</gene>
<keyword evidence="3" id="KW-1185">Reference proteome</keyword>